<dbReference type="GO" id="GO:0003700">
    <property type="term" value="F:DNA-binding transcription factor activity"/>
    <property type="evidence" value="ECO:0007669"/>
    <property type="project" value="InterPro"/>
</dbReference>
<dbReference type="eggNOG" id="COG2207">
    <property type="taxonomic scope" value="Bacteria"/>
</dbReference>
<name>B2JL63_PARP8</name>
<dbReference type="Pfam" id="PF12833">
    <property type="entry name" value="HTH_18"/>
    <property type="match status" value="1"/>
</dbReference>
<evidence type="ECO:0000256" key="3">
    <source>
        <dbReference type="ARBA" id="ARBA00023163"/>
    </source>
</evidence>
<keyword evidence="2" id="KW-0238">DNA-binding</keyword>
<dbReference type="PROSITE" id="PS01124">
    <property type="entry name" value="HTH_ARAC_FAMILY_2"/>
    <property type="match status" value="1"/>
</dbReference>
<reference evidence="6" key="1">
    <citation type="journal article" date="2014" name="Stand. Genomic Sci.">
        <title>Complete genome sequence of Burkholderia phymatum STM815(T), a broad host range and efficient nitrogen-fixing symbiont of Mimosa species.</title>
        <authorList>
            <person name="Moulin L."/>
            <person name="Klonowska A."/>
            <person name="Caroline B."/>
            <person name="Booth K."/>
            <person name="Vriezen J.A."/>
            <person name="Melkonian R."/>
            <person name="James E.K."/>
            <person name="Young J.P."/>
            <person name="Bena G."/>
            <person name="Hauser L."/>
            <person name="Land M."/>
            <person name="Kyrpides N."/>
            <person name="Bruce D."/>
            <person name="Chain P."/>
            <person name="Copeland A."/>
            <person name="Pitluck S."/>
            <person name="Woyke T."/>
            <person name="Lizotte-Waniewski M."/>
            <person name="Bristow J."/>
            <person name="Riley M."/>
        </authorList>
    </citation>
    <scope>NUCLEOTIDE SEQUENCE [LARGE SCALE GENOMIC DNA]</scope>
    <source>
        <strain evidence="6">DSM 17167 / CIP 108236 / LMG 21445 / STM815</strain>
    </source>
</reference>
<dbReference type="SUPFAM" id="SSF46689">
    <property type="entry name" value="Homeodomain-like"/>
    <property type="match status" value="1"/>
</dbReference>
<dbReference type="KEGG" id="bph:Bphy_4935"/>
<dbReference type="Pfam" id="PF02311">
    <property type="entry name" value="AraC_binding"/>
    <property type="match status" value="1"/>
</dbReference>
<dbReference type="OrthoDB" id="9803764at2"/>
<feature type="domain" description="HTH araC/xylS-type" evidence="4">
    <location>
        <begin position="213"/>
        <end position="311"/>
    </location>
</feature>
<evidence type="ECO:0000313" key="6">
    <source>
        <dbReference type="Proteomes" id="UP000001192"/>
    </source>
</evidence>
<proteinExistence type="predicted"/>
<dbReference type="InterPro" id="IPR018060">
    <property type="entry name" value="HTH_AraC"/>
</dbReference>
<keyword evidence="1" id="KW-0805">Transcription regulation</keyword>
<dbReference type="HOGENOM" id="CLU_000445_88_2_4"/>
<dbReference type="InterPro" id="IPR014710">
    <property type="entry name" value="RmlC-like_jellyroll"/>
</dbReference>
<dbReference type="STRING" id="391038.Bphy_4935"/>
<dbReference type="AlphaFoldDB" id="B2JL63"/>
<dbReference type="InterPro" id="IPR009057">
    <property type="entry name" value="Homeodomain-like_sf"/>
</dbReference>
<keyword evidence="3" id="KW-0804">Transcription</keyword>
<accession>B2JL63</accession>
<evidence type="ECO:0000259" key="4">
    <source>
        <dbReference type="PROSITE" id="PS01124"/>
    </source>
</evidence>
<evidence type="ECO:0000313" key="5">
    <source>
        <dbReference type="EMBL" id="ACC74031.1"/>
    </source>
</evidence>
<dbReference type="PANTHER" id="PTHR43280:SF32">
    <property type="entry name" value="TRANSCRIPTIONAL REGULATORY PROTEIN"/>
    <property type="match status" value="1"/>
</dbReference>
<dbReference type="InterPro" id="IPR003313">
    <property type="entry name" value="AraC-bd"/>
</dbReference>
<evidence type="ECO:0000256" key="2">
    <source>
        <dbReference type="ARBA" id="ARBA00023125"/>
    </source>
</evidence>
<dbReference type="GO" id="GO:0043565">
    <property type="term" value="F:sequence-specific DNA binding"/>
    <property type="evidence" value="ECO:0007669"/>
    <property type="project" value="InterPro"/>
</dbReference>
<evidence type="ECO:0000256" key="1">
    <source>
        <dbReference type="ARBA" id="ARBA00023015"/>
    </source>
</evidence>
<dbReference type="SMART" id="SM00342">
    <property type="entry name" value="HTH_ARAC"/>
    <property type="match status" value="1"/>
</dbReference>
<dbReference type="EMBL" id="CP001044">
    <property type="protein sequence ID" value="ACC74031.1"/>
    <property type="molecule type" value="Genomic_DNA"/>
</dbReference>
<gene>
    <name evidence="5" type="ordered locus">Bphy_4935</name>
</gene>
<dbReference type="Gene3D" id="2.60.120.10">
    <property type="entry name" value="Jelly Rolls"/>
    <property type="match status" value="1"/>
</dbReference>
<dbReference type="Proteomes" id="UP000001192">
    <property type="component" value="Chromosome 2"/>
</dbReference>
<organism evidence="5 6">
    <name type="scientific">Paraburkholderia phymatum (strain DSM 17167 / CIP 108236 / LMG 21445 / STM815)</name>
    <name type="common">Burkholderia phymatum</name>
    <dbReference type="NCBI Taxonomy" id="391038"/>
    <lineage>
        <taxon>Bacteria</taxon>
        <taxon>Pseudomonadati</taxon>
        <taxon>Pseudomonadota</taxon>
        <taxon>Betaproteobacteria</taxon>
        <taxon>Burkholderiales</taxon>
        <taxon>Burkholderiaceae</taxon>
        <taxon>Paraburkholderia</taxon>
    </lineage>
</organism>
<keyword evidence="6" id="KW-1185">Reference proteome</keyword>
<protein>
    <submittedName>
        <fullName evidence="5">Transcriptional regulator, AraC family</fullName>
    </submittedName>
</protein>
<sequence length="319" mass="37377">MIFFGHIAIWPHEDWEVTKEQARNREIQRLDYQPSAPYRLDLEIIPVSDLKRRRRNKQSVNTHRYRFHSLVYVTDGQCTQWVDFKAIGCEPGSLLVVRPGQAHSFGKDENWDGWIILFRPEFLLPALTPTRDVKLVFDVERLPRHLNLRSEDQRCLVNSISQMREDAQIAAPSEDIHALLRYQLHTLLIRINILRGQEQGEKMLNSPELNRFKRFEQLVDQQFAQSHQVAEYARQLGYTEKSLTRATLSVMDMTAKSFITTRINLEAKRLLAHTDLPINAIAVKLGFEEATNFVKFFKREVRCTPTEFRRRHAIDGPRS</sequence>
<dbReference type="PANTHER" id="PTHR43280">
    <property type="entry name" value="ARAC-FAMILY TRANSCRIPTIONAL REGULATOR"/>
    <property type="match status" value="1"/>
</dbReference>
<dbReference type="Gene3D" id="1.10.10.60">
    <property type="entry name" value="Homeodomain-like"/>
    <property type="match status" value="1"/>
</dbReference>
<dbReference type="SUPFAM" id="SSF51215">
    <property type="entry name" value="Regulatory protein AraC"/>
    <property type="match status" value="1"/>
</dbReference>
<dbReference type="InterPro" id="IPR037923">
    <property type="entry name" value="HTH-like"/>
</dbReference>